<dbReference type="Pfam" id="PF07454">
    <property type="entry name" value="SpoIIP"/>
    <property type="match status" value="1"/>
</dbReference>
<evidence type="ECO:0000256" key="1">
    <source>
        <dbReference type="SAM" id="Phobius"/>
    </source>
</evidence>
<sequence length="405" mass="44862">MNKTGKIIICLSVLILVLLWGFFLQVYGEGEILKISSQEELDFFELFNLDERDDGEYYTMVDDEGNTIMKTARHLHQGDSFIGSDDELFEVYKVEDNIAYARQAESAPALSPSLTGLRRGIFNYLPALEFPVIFQREGEEEKTIGILHSHGAESYVPSDGSESIPEGGGILKVGETFASHLEGEGIEVIHSQETHVPHDSGAYLRSRRTAEELLKENPDAIFDVHRDAVPPEEYLAEIEGEERVQITLVVGRQNQNAANNQEFAEGLKKIADERYPNLIRGILMAQGNYNQDLNPRKLLLEVGSHENEREDAEESIGLFAEVASTFLYDTEAGGEQRGALPDSPSGAGGIAFGRVLGLIFLALLAAAAFLLISTGSMEELKAKVKNFAQREFSTQRDDSDRDEGE</sequence>
<keyword evidence="1" id="KW-0812">Transmembrane</keyword>
<evidence type="ECO:0000313" key="2">
    <source>
        <dbReference type="EMBL" id="RQD73217.1"/>
    </source>
</evidence>
<dbReference type="EMBL" id="QZAA01000271">
    <property type="protein sequence ID" value="RQD73217.1"/>
    <property type="molecule type" value="Genomic_DNA"/>
</dbReference>
<organism evidence="2 3">
    <name type="scientific">Candidatus Syntrophonatronum acetioxidans</name>
    <dbReference type="NCBI Taxonomy" id="1795816"/>
    <lineage>
        <taxon>Bacteria</taxon>
        <taxon>Bacillati</taxon>
        <taxon>Bacillota</taxon>
        <taxon>Clostridia</taxon>
        <taxon>Eubacteriales</taxon>
        <taxon>Syntrophomonadaceae</taxon>
        <taxon>Candidatus Syntrophonatronum</taxon>
    </lineage>
</organism>
<dbReference type="InterPro" id="IPR010897">
    <property type="entry name" value="Spore_II_P"/>
</dbReference>
<protein>
    <submittedName>
        <fullName evidence="2">Stage II sporulation protein P</fullName>
    </submittedName>
</protein>
<feature type="transmembrane region" description="Helical" evidence="1">
    <location>
        <begin position="351"/>
        <end position="372"/>
    </location>
</feature>
<dbReference type="AlphaFoldDB" id="A0A424Y9V5"/>
<dbReference type="NCBIfam" id="TIGR02867">
    <property type="entry name" value="spore_II_P"/>
    <property type="match status" value="1"/>
</dbReference>
<accession>A0A424Y9V5</accession>
<comment type="caution">
    <text evidence="2">The sequence shown here is derived from an EMBL/GenBank/DDBJ whole genome shotgun (WGS) entry which is preliminary data.</text>
</comment>
<evidence type="ECO:0000313" key="3">
    <source>
        <dbReference type="Proteomes" id="UP000285138"/>
    </source>
</evidence>
<name>A0A424Y9V5_9FIRM</name>
<proteinExistence type="predicted"/>
<reference evidence="2 3" key="1">
    <citation type="submission" date="2018-08" db="EMBL/GenBank/DDBJ databases">
        <title>The metabolism and importance of syntrophic acetate oxidation coupled to methane or sulfide production in haloalkaline environments.</title>
        <authorList>
            <person name="Timmers P.H.A."/>
            <person name="Vavourakis C.D."/>
            <person name="Sorokin D.Y."/>
            <person name="Sinninghe Damste J.S."/>
            <person name="Muyzer G."/>
            <person name="Stams A.J.M."/>
            <person name="Plugge C.M."/>
        </authorList>
    </citation>
    <scope>NUCLEOTIDE SEQUENCE [LARGE SCALE GENOMIC DNA]</scope>
    <source>
        <strain evidence="2">MSAO_Bac1</strain>
    </source>
</reference>
<gene>
    <name evidence="2" type="ORF">D5R97_09765</name>
</gene>
<dbReference type="Proteomes" id="UP000285138">
    <property type="component" value="Unassembled WGS sequence"/>
</dbReference>
<keyword evidence="1" id="KW-0472">Membrane</keyword>
<keyword evidence="1" id="KW-1133">Transmembrane helix</keyword>